<reference evidence="2 3" key="1">
    <citation type="journal article" date="2015" name="Proc. Natl. Acad. Sci. U.S.A.">
        <title>The resurrection genome of Boea hygrometrica: A blueprint for survival of dehydration.</title>
        <authorList>
            <person name="Xiao L."/>
            <person name="Yang G."/>
            <person name="Zhang L."/>
            <person name="Yang X."/>
            <person name="Zhao S."/>
            <person name="Ji Z."/>
            <person name="Zhou Q."/>
            <person name="Hu M."/>
            <person name="Wang Y."/>
            <person name="Chen M."/>
            <person name="Xu Y."/>
            <person name="Jin H."/>
            <person name="Xiao X."/>
            <person name="Hu G."/>
            <person name="Bao F."/>
            <person name="Hu Y."/>
            <person name="Wan P."/>
            <person name="Li L."/>
            <person name="Deng X."/>
            <person name="Kuang T."/>
            <person name="Xiang C."/>
            <person name="Zhu J.K."/>
            <person name="Oliver M.J."/>
            <person name="He Y."/>
        </authorList>
    </citation>
    <scope>NUCLEOTIDE SEQUENCE [LARGE SCALE GENOMIC DNA]</scope>
    <source>
        <strain evidence="3">cv. XS01</strain>
    </source>
</reference>
<dbReference type="Proteomes" id="UP000250235">
    <property type="component" value="Unassembled WGS sequence"/>
</dbReference>
<evidence type="ECO:0000256" key="1">
    <source>
        <dbReference type="SAM" id="MobiDB-lite"/>
    </source>
</evidence>
<feature type="compositionally biased region" description="Basic and acidic residues" evidence="1">
    <location>
        <begin position="423"/>
        <end position="439"/>
    </location>
</feature>
<dbReference type="EMBL" id="KV008323">
    <property type="protein sequence ID" value="KZV30299.1"/>
    <property type="molecule type" value="Genomic_DNA"/>
</dbReference>
<gene>
    <name evidence="2" type="ORF">F511_36475</name>
</gene>
<feature type="region of interest" description="Disordered" evidence="1">
    <location>
        <begin position="414"/>
        <end position="445"/>
    </location>
</feature>
<evidence type="ECO:0000313" key="2">
    <source>
        <dbReference type="EMBL" id="KZV30299.1"/>
    </source>
</evidence>
<sequence>MASVLFVNALQVNFASVLTMEHSGMVKVFKSLEDSGLKYFWRRPIQSMRRLSLNFLLIQSQGAMRKSWSFDQVTSEKLDIMIAITTRLKVNWAQILFQVLLNMVKTPKRQSQGFAIQVSALMQHLVKENLGEWVKMHPHKVLTSNSVHTYIKRNSDIKQTGESSKQNEVAEPRQKKQKVSTQTVEARRKVATTNFDSEESSETDSCPLVARRCKRNQVTESSNSESTISFPLKAFAKIRRTQRPTQQRSADDEVVARLYPVEEHCQQVIKSTWNNVSAQLNIFKEWVHFRKEVRIKDISSLESLVKIEEQLLEWGETEELSELFERRSLILYKRFELEVEKVYHEHLANFKLDDPSVNHDYLFIRRLNKELNLIATVQESSLSDHEQAAAWTRGHQIDHPYNENTAIITHEHQAQANKPPVQTEEHQAAEAEHQAHDEQGSEPQNTEVNLEKCLTIETNSSDHLGPLPTNLQLVVPTPTDPSTLQLMDTTAQTLTALSTRVSPLDLTCARIHNDTNLTRHHTTLLHEQLKNVVDGMDIKIVVLERTLSKRMDDSHQHFTKLEITMVRNYADSHQ</sequence>
<feature type="region of interest" description="Disordered" evidence="1">
    <location>
        <begin position="156"/>
        <end position="185"/>
    </location>
</feature>
<evidence type="ECO:0000313" key="3">
    <source>
        <dbReference type="Proteomes" id="UP000250235"/>
    </source>
</evidence>
<proteinExistence type="predicted"/>
<dbReference type="AlphaFoldDB" id="A0A2Z7BE00"/>
<name>A0A2Z7BE00_9LAMI</name>
<keyword evidence="3" id="KW-1185">Reference proteome</keyword>
<feature type="compositionally biased region" description="Polar residues" evidence="1">
    <location>
        <begin position="157"/>
        <end position="167"/>
    </location>
</feature>
<protein>
    <submittedName>
        <fullName evidence="2">Uncharacterized protein</fullName>
    </submittedName>
</protein>
<accession>A0A2Z7BE00</accession>
<organism evidence="2 3">
    <name type="scientific">Dorcoceras hygrometricum</name>
    <dbReference type="NCBI Taxonomy" id="472368"/>
    <lineage>
        <taxon>Eukaryota</taxon>
        <taxon>Viridiplantae</taxon>
        <taxon>Streptophyta</taxon>
        <taxon>Embryophyta</taxon>
        <taxon>Tracheophyta</taxon>
        <taxon>Spermatophyta</taxon>
        <taxon>Magnoliopsida</taxon>
        <taxon>eudicotyledons</taxon>
        <taxon>Gunneridae</taxon>
        <taxon>Pentapetalae</taxon>
        <taxon>asterids</taxon>
        <taxon>lamiids</taxon>
        <taxon>Lamiales</taxon>
        <taxon>Gesneriaceae</taxon>
        <taxon>Didymocarpoideae</taxon>
        <taxon>Trichosporeae</taxon>
        <taxon>Loxocarpinae</taxon>
        <taxon>Dorcoceras</taxon>
    </lineage>
</organism>